<evidence type="ECO:0000313" key="1">
    <source>
        <dbReference type="EMBL" id="KAK7677106.1"/>
    </source>
</evidence>
<sequence length="253" mass="27576">MDFLVLRARLQLAFFGEDDRMVRDGRGSDSEEELEEPNDTIFPMDGRKEAIEDVLRASGRELVIGKSTPGVTRGDGATVNTSSIEYGSEEITCTEDEFDSEEVTCIEDEFGSEEIEFGTCTEDEFGSSEDLEYGASGVPTKEEVAELKLIAEVSDEGTKVCTSLPILKWPSLSNCKPYFLVGNGCNEMGGAVGKGFSVAFKAVVLHHWEVKSSGSSTIIVSTTVRVTTVWPYLSPRAPSANTIHTLNFIFVVV</sequence>
<dbReference type="Proteomes" id="UP001385951">
    <property type="component" value="Unassembled WGS sequence"/>
</dbReference>
<protein>
    <submittedName>
        <fullName evidence="1">Uncharacterized protein</fullName>
    </submittedName>
</protein>
<evidence type="ECO:0000313" key="2">
    <source>
        <dbReference type="Proteomes" id="UP001385951"/>
    </source>
</evidence>
<organism evidence="1 2">
    <name type="scientific">Cerrena zonata</name>
    <dbReference type="NCBI Taxonomy" id="2478898"/>
    <lineage>
        <taxon>Eukaryota</taxon>
        <taxon>Fungi</taxon>
        <taxon>Dikarya</taxon>
        <taxon>Basidiomycota</taxon>
        <taxon>Agaricomycotina</taxon>
        <taxon>Agaricomycetes</taxon>
        <taxon>Polyporales</taxon>
        <taxon>Cerrenaceae</taxon>
        <taxon>Cerrena</taxon>
    </lineage>
</organism>
<dbReference type="EMBL" id="JASBNA010000095">
    <property type="protein sequence ID" value="KAK7677106.1"/>
    <property type="molecule type" value="Genomic_DNA"/>
</dbReference>
<keyword evidence="2" id="KW-1185">Reference proteome</keyword>
<proteinExistence type="predicted"/>
<gene>
    <name evidence="1" type="ORF">QCA50_019920</name>
</gene>
<accession>A0AAW0FAC2</accession>
<comment type="caution">
    <text evidence="1">The sequence shown here is derived from an EMBL/GenBank/DDBJ whole genome shotgun (WGS) entry which is preliminary data.</text>
</comment>
<reference evidence="1 2" key="1">
    <citation type="submission" date="2022-09" db="EMBL/GenBank/DDBJ databases">
        <authorList>
            <person name="Palmer J.M."/>
        </authorList>
    </citation>
    <scope>NUCLEOTIDE SEQUENCE [LARGE SCALE GENOMIC DNA]</scope>
    <source>
        <strain evidence="1 2">DSM 7382</strain>
    </source>
</reference>
<name>A0AAW0FAC2_9APHY</name>
<dbReference type="AlphaFoldDB" id="A0AAW0FAC2"/>